<dbReference type="Gene3D" id="1.25.40.10">
    <property type="entry name" value="Tetratricopeptide repeat domain"/>
    <property type="match status" value="1"/>
</dbReference>
<protein>
    <recommendedName>
        <fullName evidence="4">Pentacotripeptide-repeat region of PRORP domain-containing protein</fullName>
    </recommendedName>
</protein>
<dbReference type="InterPro" id="IPR011990">
    <property type="entry name" value="TPR-like_helical_dom_sf"/>
</dbReference>
<gene>
    <name evidence="2" type="ORF">BT96DRAFT_886201</name>
</gene>
<dbReference type="AlphaFoldDB" id="A0A6A4HAV4"/>
<dbReference type="EMBL" id="ML769541">
    <property type="protein sequence ID" value="KAE9394900.1"/>
    <property type="molecule type" value="Genomic_DNA"/>
</dbReference>
<keyword evidence="3" id="KW-1185">Reference proteome</keyword>
<evidence type="ECO:0000313" key="2">
    <source>
        <dbReference type="EMBL" id="KAE9394900.1"/>
    </source>
</evidence>
<proteinExistence type="predicted"/>
<reference evidence="2" key="1">
    <citation type="journal article" date="2019" name="Environ. Microbiol.">
        <title>Fungal ecological strategies reflected in gene transcription - a case study of two litter decomposers.</title>
        <authorList>
            <person name="Barbi F."/>
            <person name="Kohler A."/>
            <person name="Barry K."/>
            <person name="Baskaran P."/>
            <person name="Daum C."/>
            <person name="Fauchery L."/>
            <person name="Ihrmark K."/>
            <person name="Kuo A."/>
            <person name="LaButti K."/>
            <person name="Lipzen A."/>
            <person name="Morin E."/>
            <person name="Grigoriev I.V."/>
            <person name="Henrissat B."/>
            <person name="Lindahl B."/>
            <person name="Martin F."/>
        </authorList>
    </citation>
    <scope>NUCLEOTIDE SEQUENCE</scope>
    <source>
        <strain evidence="2">JB14</strain>
    </source>
</reference>
<feature type="region of interest" description="Disordered" evidence="1">
    <location>
        <begin position="311"/>
        <end position="332"/>
    </location>
</feature>
<evidence type="ECO:0008006" key="4">
    <source>
        <dbReference type="Google" id="ProtNLM"/>
    </source>
</evidence>
<feature type="region of interest" description="Disordered" evidence="1">
    <location>
        <begin position="37"/>
        <end position="73"/>
    </location>
</feature>
<evidence type="ECO:0000313" key="3">
    <source>
        <dbReference type="Proteomes" id="UP000799118"/>
    </source>
</evidence>
<sequence length="790" mass="89489">MFLCRHFLHRLSSKPRSPLTTFKKLYFLPVSLPTYRHSSTKRPDLRSDPKSIPTKYVNATPISLPTGEGNTEGDQTEYRVALVRLLKEAVQAKNKVALGRAVRDLLGLPGHPERDGALRDLLRTDRQLLRWKLVQTIINGLSWDGILQKFSDHDLMALTKTLRISADQARGDGLSFLVDDFSALLHSTIMTRLNSRRRVPVGAKSVVHELPKVVDIAFELLYSLLLMKKEKLVLDLFQILTEKLYIPPEAVQQAPSNSTDFYYIISVTLARACLYWHKRQLAHRLLLKYLPSFGELDSAIRKKDTVYFPRSTLQPTESQRPTPQEQESQQSLDPQFLDLINDTLYATLRDPNLFELELCVDVISRVHLLAPVQSGIIRLMYTVAAESGFGDIARRLYAFTREPAIEAEHRYPGPQGTALLFLITFLTGQKGSTHLARTLANEVVENDAFLPVHDRSKFVTVVASQGFAKSARALWERYSVGKDRLLVVGSNTLLTRMVKLFTRIARTIEADLPEECNTEVSSCALEEKDSNTAVLEERAKDIREFVQRVIASFVEARQPLEEARHFDLSSLARAYFVTGDFAEGFRVFKFLIRRREVPDIIDINIGLSALAEHRPHSAAKLIEVMIGRGIQPDSVTFGTVIHQALLHNDLLLVGSLLQRARQAGNIKLSPQGLSSLTRASVSLMNSSGKRDTAHLEDALRLLKSMPKQGILSSPDMGKYMVFAALRENEIRLGFEFWKLLLQRTTEWDDLEHVSIRRLLRRRILETVGSGWERSGMLDDLQERPSYHAIE</sequence>
<dbReference type="Proteomes" id="UP000799118">
    <property type="component" value="Unassembled WGS sequence"/>
</dbReference>
<dbReference type="OrthoDB" id="185373at2759"/>
<name>A0A6A4HAV4_9AGAR</name>
<evidence type="ECO:0000256" key="1">
    <source>
        <dbReference type="SAM" id="MobiDB-lite"/>
    </source>
</evidence>
<organism evidence="2 3">
    <name type="scientific">Gymnopus androsaceus JB14</name>
    <dbReference type="NCBI Taxonomy" id="1447944"/>
    <lineage>
        <taxon>Eukaryota</taxon>
        <taxon>Fungi</taxon>
        <taxon>Dikarya</taxon>
        <taxon>Basidiomycota</taxon>
        <taxon>Agaricomycotina</taxon>
        <taxon>Agaricomycetes</taxon>
        <taxon>Agaricomycetidae</taxon>
        <taxon>Agaricales</taxon>
        <taxon>Marasmiineae</taxon>
        <taxon>Omphalotaceae</taxon>
        <taxon>Gymnopus</taxon>
    </lineage>
</organism>
<feature type="compositionally biased region" description="Polar residues" evidence="1">
    <location>
        <begin position="60"/>
        <end position="73"/>
    </location>
</feature>
<accession>A0A6A4HAV4</accession>